<keyword evidence="2" id="KW-1133">Transmembrane helix</keyword>
<protein>
    <recommendedName>
        <fullName evidence="5">Peptidase M48 domain-containing protein</fullName>
    </recommendedName>
</protein>
<name>A0A386ZIB9_9NOCA</name>
<feature type="transmembrane region" description="Helical" evidence="2">
    <location>
        <begin position="28"/>
        <end position="51"/>
    </location>
</feature>
<evidence type="ECO:0000313" key="3">
    <source>
        <dbReference type="EMBL" id="AYF77226.1"/>
    </source>
</evidence>
<keyword evidence="2" id="KW-0812">Transmembrane</keyword>
<keyword evidence="2" id="KW-0472">Membrane</keyword>
<evidence type="ECO:0008006" key="5">
    <source>
        <dbReference type="Google" id="ProtNLM"/>
    </source>
</evidence>
<dbReference type="EMBL" id="CP032568">
    <property type="protein sequence ID" value="AYF77226.1"/>
    <property type="molecule type" value="Genomic_DNA"/>
</dbReference>
<evidence type="ECO:0000256" key="2">
    <source>
        <dbReference type="SAM" id="Phobius"/>
    </source>
</evidence>
<reference evidence="3 4" key="1">
    <citation type="submission" date="2018-09" db="EMBL/GenBank/DDBJ databases">
        <title>Nocardia yunnanensis sp. nov., an actinomycete isolated from a soil sample.</title>
        <authorList>
            <person name="Zhang J."/>
        </authorList>
    </citation>
    <scope>NUCLEOTIDE SEQUENCE [LARGE SCALE GENOMIC DNA]</scope>
    <source>
        <strain evidence="3 4">CFHS0054</strain>
    </source>
</reference>
<proteinExistence type="predicted"/>
<organism evidence="3 4">
    <name type="scientific">Nocardia yunnanensis</name>
    <dbReference type="NCBI Taxonomy" id="2382165"/>
    <lineage>
        <taxon>Bacteria</taxon>
        <taxon>Bacillati</taxon>
        <taxon>Actinomycetota</taxon>
        <taxon>Actinomycetes</taxon>
        <taxon>Mycobacteriales</taxon>
        <taxon>Nocardiaceae</taxon>
        <taxon>Nocardia</taxon>
    </lineage>
</organism>
<sequence>MNAPRLEFADSDGRAAYRTRTRWRSRPWALMMLLVAWPIPLMVGLLLFRVGALLDRWVGFGLVGVWLSFGLLIQLAKPILGTGDPRMPRTPTPEEAAVLAPAWSDVVETLGIDESVYHLAVRDKQGSDGVADHRGGGFVMISAAAVHEFSPAELRALMSHEIGHLIGDGGTIVFGLSWELTDLARQPFTIVQRAVFRIGWPEWIGHIVTTLLWLGLYAAFGALLNHWFGPLATIGFAVGALVQGIGINGIRRRNQLNADRIAVDLGHGPSARAILDRRMRYDRLSPPMIWSQPPALRASAFLLRNLGPEPFQGVRLLAIDKRLHARTPRCLTRSGSREGGETGEIPPSGLPDLGGS</sequence>
<accession>A0A386ZIB9</accession>
<dbReference type="AlphaFoldDB" id="A0A386ZIB9"/>
<feature type="transmembrane region" description="Helical" evidence="2">
    <location>
        <begin position="203"/>
        <end position="224"/>
    </location>
</feature>
<evidence type="ECO:0000256" key="1">
    <source>
        <dbReference type="SAM" id="MobiDB-lite"/>
    </source>
</evidence>
<feature type="transmembrane region" description="Helical" evidence="2">
    <location>
        <begin position="57"/>
        <end position="76"/>
    </location>
</feature>
<keyword evidence="4" id="KW-1185">Reference proteome</keyword>
<dbReference type="KEGG" id="nyu:D7D52_29205"/>
<dbReference type="Proteomes" id="UP000267164">
    <property type="component" value="Chromosome"/>
</dbReference>
<evidence type="ECO:0000313" key="4">
    <source>
        <dbReference type="Proteomes" id="UP000267164"/>
    </source>
</evidence>
<gene>
    <name evidence="3" type="ORF">D7D52_29205</name>
</gene>
<feature type="region of interest" description="Disordered" evidence="1">
    <location>
        <begin position="329"/>
        <end position="356"/>
    </location>
</feature>
<dbReference type="OrthoDB" id="4554621at2"/>
<feature type="transmembrane region" description="Helical" evidence="2">
    <location>
        <begin position="230"/>
        <end position="250"/>
    </location>
</feature>